<accession>A0A2Z2J6Z0</accession>
<evidence type="ECO:0000259" key="11">
    <source>
        <dbReference type="Pfam" id="PF03033"/>
    </source>
</evidence>
<organism evidence="13 14">
    <name type="scientific">Corynebacterium striatum</name>
    <dbReference type="NCBI Taxonomy" id="43770"/>
    <lineage>
        <taxon>Bacteria</taxon>
        <taxon>Bacillati</taxon>
        <taxon>Actinomycetota</taxon>
        <taxon>Actinomycetes</taxon>
        <taxon>Mycobacteriales</taxon>
        <taxon>Corynebacteriaceae</taxon>
        <taxon>Corynebacterium</taxon>
    </lineage>
</organism>
<dbReference type="AlphaFoldDB" id="A0A2Z2J6Z0"/>
<dbReference type="GO" id="GO:0051991">
    <property type="term" value="F:UDP-N-acetyl-D-glucosamine:N-acetylmuramoyl-L-alanyl-D-glutamyl-meso-2,6-diaminopimelyl-D-alanyl-D-alanine-diphosphoundecaprenol 4-beta-N-acetylglucosaminlytransferase activity"/>
    <property type="evidence" value="ECO:0007669"/>
    <property type="project" value="RHEA"/>
</dbReference>
<dbReference type="RefSeq" id="WP_086891062.1">
    <property type="nucleotide sequence ID" value="NZ_CP021252.1"/>
</dbReference>
<dbReference type="HAMAP" id="MF_00033">
    <property type="entry name" value="MurG"/>
    <property type="match status" value="1"/>
</dbReference>
<feature type="binding site" evidence="10">
    <location>
        <position position="288"/>
    </location>
    <ligand>
        <name>UDP-N-acetyl-alpha-D-glucosamine</name>
        <dbReference type="ChEBI" id="CHEBI:57705"/>
    </ligand>
</feature>
<comment type="caution">
    <text evidence="10">Lacks conserved residue(s) required for the propagation of feature annotation.</text>
</comment>
<evidence type="ECO:0000256" key="9">
    <source>
        <dbReference type="ARBA" id="ARBA00023316"/>
    </source>
</evidence>
<feature type="domain" description="Glycosyl transferase family 28 C-terminal" evidence="12">
    <location>
        <begin position="191"/>
        <end position="346"/>
    </location>
</feature>
<feature type="binding site" evidence="10">
    <location>
        <position position="198"/>
    </location>
    <ligand>
        <name>UDP-N-acetyl-alpha-D-glucosamine</name>
        <dbReference type="ChEBI" id="CHEBI:57705"/>
    </ligand>
</feature>
<evidence type="ECO:0000256" key="7">
    <source>
        <dbReference type="ARBA" id="ARBA00023136"/>
    </source>
</evidence>
<evidence type="ECO:0000256" key="3">
    <source>
        <dbReference type="ARBA" id="ARBA00022676"/>
    </source>
</evidence>
<dbReference type="GO" id="GO:0051301">
    <property type="term" value="P:cell division"/>
    <property type="evidence" value="ECO:0007669"/>
    <property type="project" value="UniProtKB-KW"/>
</dbReference>
<keyword evidence="3 10" id="KW-0328">Glycosyltransferase</keyword>
<feature type="domain" description="Glycosyltransferase family 28 N-terminal" evidence="11">
    <location>
        <begin position="8"/>
        <end position="140"/>
    </location>
</feature>
<keyword evidence="8 10" id="KW-0131">Cell cycle</keyword>
<evidence type="ECO:0000256" key="6">
    <source>
        <dbReference type="ARBA" id="ARBA00022984"/>
    </source>
</evidence>
<dbReference type="KEGG" id="cstr:CBE89_05095"/>
<dbReference type="EC" id="2.4.1.227" evidence="10"/>
<evidence type="ECO:0000256" key="4">
    <source>
        <dbReference type="ARBA" id="ARBA00022679"/>
    </source>
</evidence>
<dbReference type="NCBIfam" id="TIGR01133">
    <property type="entry name" value="murG"/>
    <property type="match status" value="1"/>
</dbReference>
<dbReference type="UniPathway" id="UPA00219"/>
<dbReference type="GO" id="GO:0005886">
    <property type="term" value="C:plasma membrane"/>
    <property type="evidence" value="ECO:0007669"/>
    <property type="project" value="UniProtKB-SubCell"/>
</dbReference>
<dbReference type="InterPro" id="IPR007235">
    <property type="entry name" value="Glyco_trans_28_C"/>
</dbReference>
<keyword evidence="4 10" id="KW-0808">Transferase</keyword>
<dbReference type="PANTHER" id="PTHR21015">
    <property type="entry name" value="UDP-N-ACETYLGLUCOSAMINE--N-ACETYLMURAMYL-(PENTAPEPTIDE) PYROPHOSPHORYL-UNDECAPRENOL N-ACETYLGLUCOSAMINE TRANSFERASE 1"/>
    <property type="match status" value="1"/>
</dbReference>
<dbReference type="CDD" id="cd03785">
    <property type="entry name" value="GT28_MurG"/>
    <property type="match status" value="1"/>
</dbReference>
<evidence type="ECO:0000256" key="1">
    <source>
        <dbReference type="ARBA" id="ARBA00022475"/>
    </source>
</evidence>
<evidence type="ECO:0000256" key="8">
    <source>
        <dbReference type="ARBA" id="ARBA00023306"/>
    </source>
</evidence>
<keyword evidence="1 10" id="KW-1003">Cell membrane</keyword>
<evidence type="ECO:0000256" key="2">
    <source>
        <dbReference type="ARBA" id="ARBA00022618"/>
    </source>
</evidence>
<feature type="binding site" evidence="10">
    <location>
        <position position="128"/>
    </location>
    <ligand>
        <name>UDP-N-acetyl-alpha-D-glucosamine</name>
        <dbReference type="ChEBI" id="CHEBI:57705"/>
    </ligand>
</feature>
<name>A0A2Z2J6Z0_CORST</name>
<dbReference type="Gene3D" id="3.40.50.2000">
    <property type="entry name" value="Glycogen Phosphorylase B"/>
    <property type="match status" value="2"/>
</dbReference>
<proteinExistence type="inferred from homology"/>
<keyword evidence="7 10" id="KW-0472">Membrane</keyword>
<dbReference type="GO" id="GO:0008360">
    <property type="term" value="P:regulation of cell shape"/>
    <property type="evidence" value="ECO:0007669"/>
    <property type="project" value="UniProtKB-KW"/>
</dbReference>
<keyword evidence="5 10" id="KW-0133">Cell shape</keyword>
<dbReference type="InterPro" id="IPR004276">
    <property type="entry name" value="GlycoTrans_28_N"/>
</dbReference>
<reference evidence="13 14" key="1">
    <citation type="submission" date="2017-05" db="EMBL/GenBank/DDBJ databases">
        <title>Complete genome sequence of Corynebacterium striatum KC-Na-1 isolated from Neophocaena asiaeorientalis in Korea.</title>
        <authorList>
            <person name="Kim J.H."/>
            <person name="Lee K."/>
        </authorList>
    </citation>
    <scope>NUCLEOTIDE SEQUENCE [LARGE SCALE GENOMIC DNA]</scope>
    <source>
        <strain evidence="13 14">KC-Na-01</strain>
    </source>
</reference>
<evidence type="ECO:0000313" key="13">
    <source>
        <dbReference type="EMBL" id="ART20938.1"/>
    </source>
</evidence>
<keyword evidence="9 10" id="KW-0961">Cell wall biogenesis/degradation</keyword>
<comment type="function">
    <text evidence="10">Cell wall formation. Catalyzes the transfer of a GlcNAc subunit on undecaprenyl-pyrophosphoryl-MurNAc-pentapeptide (lipid intermediate I) to form undecaprenyl-pyrophosphoryl-MurNAc-(pentapeptide)GlcNAc (lipid intermediate II).</text>
</comment>
<gene>
    <name evidence="10" type="primary">murG</name>
    <name evidence="13" type="ORF">CBE89_05095</name>
</gene>
<dbReference type="GO" id="GO:0005975">
    <property type="term" value="P:carbohydrate metabolic process"/>
    <property type="evidence" value="ECO:0007669"/>
    <property type="project" value="InterPro"/>
</dbReference>
<dbReference type="SUPFAM" id="SSF53756">
    <property type="entry name" value="UDP-Glycosyltransferase/glycogen phosphorylase"/>
    <property type="match status" value="1"/>
</dbReference>
<dbReference type="Pfam" id="PF03033">
    <property type="entry name" value="Glyco_transf_28"/>
    <property type="match status" value="1"/>
</dbReference>
<comment type="similarity">
    <text evidence="10">Belongs to the glycosyltransferase 28 family. MurG subfamily.</text>
</comment>
<dbReference type="GO" id="GO:0071555">
    <property type="term" value="P:cell wall organization"/>
    <property type="evidence" value="ECO:0007669"/>
    <property type="project" value="UniProtKB-KW"/>
</dbReference>
<protein>
    <recommendedName>
        <fullName evidence="10">UDP-N-acetylglucosamine--N-acetylmuramyl-(pentapeptide) pyrophosphoryl-undecaprenol N-acetylglucosamine transferase</fullName>
        <ecNumber evidence="10">2.4.1.227</ecNumber>
    </recommendedName>
    <alternativeName>
        <fullName evidence="10">Undecaprenyl-PP-MurNAc-pentapeptide-UDPGlcNAc GlcNAc transferase</fullName>
    </alternativeName>
</protein>
<feature type="binding site" evidence="10">
    <location>
        <position position="244"/>
    </location>
    <ligand>
        <name>UDP-N-acetyl-alpha-D-glucosamine</name>
        <dbReference type="ChEBI" id="CHEBI:57705"/>
    </ligand>
</feature>
<keyword evidence="6 10" id="KW-0573">Peptidoglycan synthesis</keyword>
<evidence type="ECO:0000256" key="10">
    <source>
        <dbReference type="HAMAP-Rule" id="MF_00033"/>
    </source>
</evidence>
<feature type="binding site" evidence="10">
    <location>
        <begin position="15"/>
        <end position="17"/>
    </location>
    <ligand>
        <name>UDP-N-acetyl-alpha-D-glucosamine</name>
        <dbReference type="ChEBI" id="CHEBI:57705"/>
    </ligand>
</feature>
<comment type="subcellular location">
    <subcellularLocation>
        <location evidence="10">Cell membrane</location>
        <topology evidence="10">Peripheral membrane protein</topology>
        <orientation evidence="10">Cytoplasmic side</orientation>
    </subcellularLocation>
</comment>
<dbReference type="GO" id="GO:0009252">
    <property type="term" value="P:peptidoglycan biosynthetic process"/>
    <property type="evidence" value="ECO:0007669"/>
    <property type="project" value="UniProtKB-UniRule"/>
</dbReference>
<dbReference type="PANTHER" id="PTHR21015:SF22">
    <property type="entry name" value="GLYCOSYLTRANSFERASE"/>
    <property type="match status" value="1"/>
</dbReference>
<dbReference type="Pfam" id="PF04101">
    <property type="entry name" value="Glyco_tran_28_C"/>
    <property type="match status" value="1"/>
</dbReference>
<dbReference type="Proteomes" id="UP000250197">
    <property type="component" value="Chromosome"/>
</dbReference>
<comment type="catalytic activity">
    <reaction evidence="10">
        <text>di-trans,octa-cis-undecaprenyl diphospho-N-acetyl-alpha-D-muramoyl-L-alanyl-D-glutamyl-meso-2,6-diaminopimeloyl-D-alanyl-D-alanine + UDP-N-acetyl-alpha-D-glucosamine = di-trans,octa-cis-undecaprenyl diphospho-[N-acetyl-alpha-D-glucosaminyl-(1-&gt;4)]-N-acetyl-alpha-D-muramoyl-L-alanyl-D-glutamyl-meso-2,6-diaminopimeloyl-D-alanyl-D-alanine + UDP + H(+)</text>
        <dbReference type="Rhea" id="RHEA:31227"/>
        <dbReference type="ChEBI" id="CHEBI:15378"/>
        <dbReference type="ChEBI" id="CHEBI:57705"/>
        <dbReference type="ChEBI" id="CHEBI:58223"/>
        <dbReference type="ChEBI" id="CHEBI:61387"/>
        <dbReference type="ChEBI" id="CHEBI:61388"/>
        <dbReference type="EC" id="2.4.1.227"/>
    </reaction>
</comment>
<keyword evidence="2 10" id="KW-0132">Cell division</keyword>
<evidence type="ECO:0000313" key="14">
    <source>
        <dbReference type="Proteomes" id="UP000250197"/>
    </source>
</evidence>
<comment type="pathway">
    <text evidence="10">Cell wall biogenesis; peptidoglycan biosynthesis.</text>
</comment>
<dbReference type="EMBL" id="CP021252">
    <property type="protein sequence ID" value="ART20938.1"/>
    <property type="molecule type" value="Genomic_DNA"/>
</dbReference>
<evidence type="ECO:0000256" key="5">
    <source>
        <dbReference type="ARBA" id="ARBA00022960"/>
    </source>
</evidence>
<feature type="binding site" evidence="10">
    <location>
        <position position="164"/>
    </location>
    <ligand>
        <name>UDP-N-acetyl-alpha-D-glucosamine</name>
        <dbReference type="ChEBI" id="CHEBI:57705"/>
    </ligand>
</feature>
<sequence>MNSTPISVVIAGGGTAGHIEPALAVGEALRQRHGARLTALGTQKGLERDIVPERGVDLRLITPVPVPRKVNAELFKLPFNLIKSVLQTRKVLKEVEADVVFGTGGYVAAPAYLAAKSMGMPFYVLETNALSGIANKLGVRIGGIGLNAHRNSGMPGEVVGIPVRPGLGEDPDGSAAAAARERWNLNPERPTIVVTGGSQGAVSINTAVAGALSQLTEKYQVLHAYGKKNAVPAEAEHYTALPYIDDMAGALAVADLMVCRSGAMTVAEVTAAGVPAIYIPLPIGNGEQALNSRELVAAGAAVQILDAELTPQRLVDEVQATLGDEQRYVAMRKAAATNSAGDVANTVADRIRDMIDEASRAAHTD</sequence>
<evidence type="ECO:0000259" key="12">
    <source>
        <dbReference type="Pfam" id="PF04101"/>
    </source>
</evidence>
<dbReference type="InterPro" id="IPR006009">
    <property type="entry name" value="GlcNAc_MurG"/>
</dbReference>
<dbReference type="GO" id="GO:0050511">
    <property type="term" value="F:undecaprenyldiphospho-muramoylpentapeptide beta-N-acetylglucosaminyltransferase activity"/>
    <property type="evidence" value="ECO:0007669"/>
    <property type="project" value="UniProtKB-UniRule"/>
</dbReference>